<dbReference type="InParanoid" id="A0A2K2A2G5"/>
<sequence length="277" mass="31864">MSTTQNKKCKGKHFTWSKSMSHMLLEILAEEALKGNKPSSTFKAESFVKVASEISQKFNVQCEPKHVDNHFKTVKKEWGIITKLENKSDFGWDDCLKMITISKDVYDEEVKIHLNHDKYLNKKLDMYEAMTIVVGKDMATGNYTKSYVDVNLEENTEEQSISIENEGEYEETSRGKETSSSSAQKRQHRKRNCMYEDDGVEKLSKKIGNVAFVIQSLSKNQLDVNELFTEVMKIEGFDEITLGDAFDHLVQNEMLAKTFMAKNANLRKIWVQNLITC</sequence>
<reference evidence="3 4" key="1">
    <citation type="journal article" date="2006" name="Science">
        <title>The genome of black cottonwood, Populus trichocarpa (Torr. &amp; Gray).</title>
        <authorList>
            <person name="Tuskan G.A."/>
            <person name="Difazio S."/>
            <person name="Jansson S."/>
            <person name="Bohlmann J."/>
            <person name="Grigoriev I."/>
            <person name="Hellsten U."/>
            <person name="Putnam N."/>
            <person name="Ralph S."/>
            <person name="Rombauts S."/>
            <person name="Salamov A."/>
            <person name="Schein J."/>
            <person name="Sterck L."/>
            <person name="Aerts A."/>
            <person name="Bhalerao R.R."/>
            <person name="Bhalerao R.P."/>
            <person name="Blaudez D."/>
            <person name="Boerjan W."/>
            <person name="Brun A."/>
            <person name="Brunner A."/>
            <person name="Busov V."/>
            <person name="Campbell M."/>
            <person name="Carlson J."/>
            <person name="Chalot M."/>
            <person name="Chapman J."/>
            <person name="Chen G.L."/>
            <person name="Cooper D."/>
            <person name="Coutinho P.M."/>
            <person name="Couturier J."/>
            <person name="Covert S."/>
            <person name="Cronk Q."/>
            <person name="Cunningham R."/>
            <person name="Davis J."/>
            <person name="Degroeve S."/>
            <person name="Dejardin A."/>
            <person name="Depamphilis C."/>
            <person name="Detter J."/>
            <person name="Dirks B."/>
            <person name="Dubchak I."/>
            <person name="Duplessis S."/>
            <person name="Ehlting J."/>
            <person name="Ellis B."/>
            <person name="Gendler K."/>
            <person name="Goodstein D."/>
            <person name="Gribskov M."/>
            <person name="Grimwood J."/>
            <person name="Groover A."/>
            <person name="Gunter L."/>
            <person name="Hamberger B."/>
            <person name="Heinze B."/>
            <person name="Helariutta Y."/>
            <person name="Henrissat B."/>
            <person name="Holligan D."/>
            <person name="Holt R."/>
            <person name="Huang W."/>
            <person name="Islam-Faridi N."/>
            <person name="Jones S."/>
            <person name="Jones-Rhoades M."/>
            <person name="Jorgensen R."/>
            <person name="Joshi C."/>
            <person name="Kangasjarvi J."/>
            <person name="Karlsson J."/>
            <person name="Kelleher C."/>
            <person name="Kirkpatrick R."/>
            <person name="Kirst M."/>
            <person name="Kohler A."/>
            <person name="Kalluri U."/>
            <person name="Larimer F."/>
            <person name="Leebens-Mack J."/>
            <person name="Leple J.C."/>
            <person name="Locascio P."/>
            <person name="Lou Y."/>
            <person name="Lucas S."/>
            <person name="Martin F."/>
            <person name="Montanini B."/>
            <person name="Napoli C."/>
            <person name="Nelson D.R."/>
            <person name="Nelson C."/>
            <person name="Nieminen K."/>
            <person name="Nilsson O."/>
            <person name="Pereda V."/>
            <person name="Peter G."/>
            <person name="Philippe R."/>
            <person name="Pilate G."/>
            <person name="Poliakov A."/>
            <person name="Razumovskaya J."/>
            <person name="Richardson P."/>
            <person name="Rinaldi C."/>
            <person name="Ritland K."/>
            <person name="Rouze P."/>
            <person name="Ryaboy D."/>
            <person name="Schmutz J."/>
            <person name="Schrader J."/>
            <person name="Segerman B."/>
            <person name="Shin H."/>
            <person name="Siddiqui A."/>
            <person name="Sterky F."/>
            <person name="Terry A."/>
            <person name="Tsai C.J."/>
            <person name="Uberbacher E."/>
            <person name="Unneberg P."/>
            <person name="Vahala J."/>
            <person name="Wall K."/>
            <person name="Wessler S."/>
            <person name="Yang G."/>
            <person name="Yin T."/>
            <person name="Douglas C."/>
            <person name="Marra M."/>
            <person name="Sandberg G."/>
            <person name="Van de Peer Y."/>
            <person name="Rokhsar D."/>
        </authorList>
    </citation>
    <scope>NUCLEOTIDE SEQUENCE [LARGE SCALE GENOMIC DNA]</scope>
    <source>
        <strain evidence="4">cv. Nisqually</strain>
    </source>
</reference>
<dbReference type="EMBL" id="CM009295">
    <property type="protein sequence ID" value="PNT31726.1"/>
    <property type="molecule type" value="Genomic_DNA"/>
</dbReference>
<keyword evidence="4" id="KW-1185">Reference proteome</keyword>
<dbReference type="STRING" id="3694.A0A2K2A2G5"/>
<feature type="region of interest" description="Disordered" evidence="1">
    <location>
        <begin position="156"/>
        <end position="191"/>
    </location>
</feature>
<evidence type="ECO:0000313" key="4">
    <source>
        <dbReference type="Proteomes" id="UP000006729"/>
    </source>
</evidence>
<name>A0A2K2A2G5_POPTR</name>
<dbReference type="InterPro" id="IPR024752">
    <property type="entry name" value="Myb/SANT-like_dom"/>
</dbReference>
<gene>
    <name evidence="3" type="ORF">POPTR_006G146100</name>
</gene>
<feature type="domain" description="Myb/SANT-like" evidence="2">
    <location>
        <begin position="15"/>
        <end position="107"/>
    </location>
</feature>
<evidence type="ECO:0000313" key="3">
    <source>
        <dbReference type="EMBL" id="PNT31726.1"/>
    </source>
</evidence>
<dbReference type="Proteomes" id="UP000006729">
    <property type="component" value="Chromosome 6"/>
</dbReference>
<dbReference type="InterPro" id="IPR036431">
    <property type="entry name" value="ARID_dom_sf"/>
</dbReference>
<dbReference type="PANTHER" id="PTHR46929:SF23">
    <property type="entry name" value="L10-INTERACTING MYB DOMAIN-CONTAINING PROTEIN-LIKE"/>
    <property type="match status" value="1"/>
</dbReference>
<dbReference type="Pfam" id="PF12776">
    <property type="entry name" value="Myb_DNA-bind_3"/>
    <property type="match status" value="1"/>
</dbReference>
<evidence type="ECO:0000259" key="2">
    <source>
        <dbReference type="Pfam" id="PF12776"/>
    </source>
</evidence>
<protein>
    <recommendedName>
        <fullName evidence="2">Myb/SANT-like domain-containing protein</fullName>
    </recommendedName>
</protein>
<dbReference type="SUPFAM" id="SSF46774">
    <property type="entry name" value="ARID-like"/>
    <property type="match status" value="1"/>
</dbReference>
<proteinExistence type="predicted"/>
<accession>A0A2K2A2G5</accession>
<organism evidence="3 4">
    <name type="scientific">Populus trichocarpa</name>
    <name type="common">Western balsam poplar</name>
    <name type="synonym">Populus balsamifera subsp. trichocarpa</name>
    <dbReference type="NCBI Taxonomy" id="3694"/>
    <lineage>
        <taxon>Eukaryota</taxon>
        <taxon>Viridiplantae</taxon>
        <taxon>Streptophyta</taxon>
        <taxon>Embryophyta</taxon>
        <taxon>Tracheophyta</taxon>
        <taxon>Spermatophyta</taxon>
        <taxon>Magnoliopsida</taxon>
        <taxon>eudicotyledons</taxon>
        <taxon>Gunneridae</taxon>
        <taxon>Pentapetalae</taxon>
        <taxon>rosids</taxon>
        <taxon>fabids</taxon>
        <taxon>Malpighiales</taxon>
        <taxon>Salicaceae</taxon>
        <taxon>Saliceae</taxon>
        <taxon>Populus</taxon>
    </lineage>
</organism>
<evidence type="ECO:0000256" key="1">
    <source>
        <dbReference type="SAM" id="MobiDB-lite"/>
    </source>
</evidence>
<dbReference type="AlphaFoldDB" id="A0A2K2A2G5"/>
<dbReference type="PANTHER" id="PTHR46929">
    <property type="entry name" value="EXPRESSED PROTEIN"/>
    <property type="match status" value="1"/>
</dbReference>
<dbReference type="GO" id="GO:0003677">
    <property type="term" value="F:DNA binding"/>
    <property type="evidence" value="ECO:0007669"/>
    <property type="project" value="InterPro"/>
</dbReference>